<evidence type="ECO:0000256" key="1">
    <source>
        <dbReference type="SAM" id="MobiDB-lite"/>
    </source>
</evidence>
<feature type="compositionally biased region" description="Gly residues" evidence="1">
    <location>
        <begin position="118"/>
        <end position="128"/>
    </location>
</feature>
<evidence type="ECO:0000313" key="2">
    <source>
        <dbReference type="EMBL" id="KAK3932297.1"/>
    </source>
</evidence>
<dbReference type="Proteomes" id="UP001219518">
    <property type="component" value="Unassembled WGS sequence"/>
</dbReference>
<sequence length="157" mass="16407">MWCKPGFRVELKTSKIKISGVVDIEYDMKLSFSLTELVLVAGQVLGGLLGLEGAGVVSAVLVAAVARVAVAVVRVRDHLVALGVLLLGQQLLQGDDAGEDERQLADDEGLEGEEGEGAEGQGDEGGGLELEQQQEGQQHLQLLLLASGCNTSRETGA</sequence>
<organism evidence="2 3">
    <name type="scientific">Frankliniella fusca</name>
    <dbReference type="NCBI Taxonomy" id="407009"/>
    <lineage>
        <taxon>Eukaryota</taxon>
        <taxon>Metazoa</taxon>
        <taxon>Ecdysozoa</taxon>
        <taxon>Arthropoda</taxon>
        <taxon>Hexapoda</taxon>
        <taxon>Insecta</taxon>
        <taxon>Pterygota</taxon>
        <taxon>Neoptera</taxon>
        <taxon>Paraneoptera</taxon>
        <taxon>Thysanoptera</taxon>
        <taxon>Terebrantia</taxon>
        <taxon>Thripoidea</taxon>
        <taxon>Thripidae</taxon>
        <taxon>Frankliniella</taxon>
    </lineage>
</organism>
<reference evidence="2" key="1">
    <citation type="submission" date="2021-07" db="EMBL/GenBank/DDBJ databases">
        <authorList>
            <person name="Catto M.A."/>
            <person name="Jacobson A."/>
            <person name="Kennedy G."/>
            <person name="Labadie P."/>
            <person name="Hunt B.G."/>
            <person name="Srinivasan R."/>
        </authorList>
    </citation>
    <scope>NUCLEOTIDE SEQUENCE</scope>
    <source>
        <strain evidence="2">PL_HMW_Pooled</strain>
        <tissue evidence="2">Head</tissue>
    </source>
</reference>
<keyword evidence="3" id="KW-1185">Reference proteome</keyword>
<dbReference type="AlphaFoldDB" id="A0AAE1I2K2"/>
<reference evidence="2" key="2">
    <citation type="journal article" date="2023" name="BMC Genomics">
        <title>Pest status, molecular evolution, and epigenetic factors derived from the genome assembly of Frankliniella fusca, a thysanopteran phytovirus vector.</title>
        <authorList>
            <person name="Catto M.A."/>
            <person name="Labadie P.E."/>
            <person name="Jacobson A.L."/>
            <person name="Kennedy G.G."/>
            <person name="Srinivasan R."/>
            <person name="Hunt B.G."/>
        </authorList>
    </citation>
    <scope>NUCLEOTIDE SEQUENCE</scope>
    <source>
        <strain evidence="2">PL_HMW_Pooled</strain>
    </source>
</reference>
<feature type="non-terminal residue" evidence="2">
    <location>
        <position position="1"/>
    </location>
</feature>
<proteinExistence type="predicted"/>
<feature type="region of interest" description="Disordered" evidence="1">
    <location>
        <begin position="97"/>
        <end position="136"/>
    </location>
</feature>
<dbReference type="EMBL" id="JAHWGI010001434">
    <property type="protein sequence ID" value="KAK3932297.1"/>
    <property type="molecule type" value="Genomic_DNA"/>
</dbReference>
<evidence type="ECO:0000313" key="3">
    <source>
        <dbReference type="Proteomes" id="UP001219518"/>
    </source>
</evidence>
<name>A0AAE1I2K2_9NEOP</name>
<accession>A0AAE1I2K2</accession>
<comment type="caution">
    <text evidence="2">The sequence shown here is derived from an EMBL/GenBank/DDBJ whole genome shotgun (WGS) entry which is preliminary data.</text>
</comment>
<gene>
    <name evidence="2" type="ORF">KUF71_011625</name>
</gene>
<protein>
    <submittedName>
        <fullName evidence="2">Hermansky-Pudlak syndrome 1 protein-like protein</fullName>
    </submittedName>
</protein>
<feature type="compositionally biased region" description="Acidic residues" evidence="1">
    <location>
        <begin position="106"/>
        <end position="117"/>
    </location>
</feature>